<keyword evidence="1" id="KW-0472">Membrane</keyword>
<feature type="transmembrane region" description="Helical" evidence="1">
    <location>
        <begin position="128"/>
        <end position="157"/>
    </location>
</feature>
<reference evidence="2" key="1">
    <citation type="journal article" date="2013" name="J. Plant Res.">
        <title>Effect of fungi and light on seed germination of three Opuntia species from semiarid lands of central Mexico.</title>
        <authorList>
            <person name="Delgado-Sanchez P."/>
            <person name="Jimenez-Bremont J.F."/>
            <person name="Guerrero-Gonzalez Mde L."/>
            <person name="Flores J."/>
        </authorList>
    </citation>
    <scope>NUCLEOTIDE SEQUENCE</scope>
    <source>
        <tissue evidence="2">Cladode</tissue>
    </source>
</reference>
<feature type="transmembrane region" description="Helical" evidence="1">
    <location>
        <begin position="20"/>
        <end position="42"/>
    </location>
</feature>
<dbReference type="EMBL" id="GISG01185955">
    <property type="protein sequence ID" value="MBA4655001.1"/>
    <property type="molecule type" value="Transcribed_RNA"/>
</dbReference>
<keyword evidence="1" id="KW-1133">Transmembrane helix</keyword>
<keyword evidence="1" id="KW-0812">Transmembrane</keyword>
<protein>
    <submittedName>
        <fullName evidence="2">Uncharacterized protein</fullName>
    </submittedName>
</protein>
<name>A0A7C9DYB2_OPUST</name>
<accession>A0A7C9DYB2</accession>
<evidence type="ECO:0000256" key="1">
    <source>
        <dbReference type="SAM" id="Phobius"/>
    </source>
</evidence>
<feature type="transmembrane region" description="Helical" evidence="1">
    <location>
        <begin position="100"/>
        <end position="122"/>
    </location>
</feature>
<dbReference type="AlphaFoldDB" id="A0A7C9DYB2"/>
<proteinExistence type="predicted"/>
<sequence length="167" mass="18287">MGLFWSARVWARASCVGDLLPGYSSPSWLVLPAASFFFFFLLRRSLQKRPTTVGRPPLCGSQPGLSGLLFQILATTAARFSFGLGYSVPHFRRQMSMARLTFLFSLCGSCLIVLLLPFLPSYSPTSGLTWLCSGSLALSCSLRLGLRSLGLGFLGIGPRKTERGRER</sequence>
<evidence type="ECO:0000313" key="2">
    <source>
        <dbReference type="EMBL" id="MBA4655001.1"/>
    </source>
</evidence>
<reference evidence="2" key="2">
    <citation type="submission" date="2020-07" db="EMBL/GenBank/DDBJ databases">
        <authorList>
            <person name="Vera ALvarez R."/>
            <person name="Arias-Moreno D.M."/>
            <person name="Jimenez-Jacinto V."/>
            <person name="Jimenez-Bremont J.F."/>
            <person name="Swaminathan K."/>
            <person name="Moose S.P."/>
            <person name="Guerrero-Gonzalez M.L."/>
            <person name="Marino-Ramirez L."/>
            <person name="Landsman D."/>
            <person name="Rodriguez-Kessler M."/>
            <person name="Delgado-Sanchez P."/>
        </authorList>
    </citation>
    <scope>NUCLEOTIDE SEQUENCE</scope>
    <source>
        <tissue evidence="2">Cladode</tissue>
    </source>
</reference>
<organism evidence="2">
    <name type="scientific">Opuntia streptacantha</name>
    <name type="common">Prickly pear cactus</name>
    <name type="synonym">Opuntia cardona</name>
    <dbReference type="NCBI Taxonomy" id="393608"/>
    <lineage>
        <taxon>Eukaryota</taxon>
        <taxon>Viridiplantae</taxon>
        <taxon>Streptophyta</taxon>
        <taxon>Embryophyta</taxon>
        <taxon>Tracheophyta</taxon>
        <taxon>Spermatophyta</taxon>
        <taxon>Magnoliopsida</taxon>
        <taxon>eudicotyledons</taxon>
        <taxon>Gunneridae</taxon>
        <taxon>Pentapetalae</taxon>
        <taxon>Caryophyllales</taxon>
        <taxon>Cactineae</taxon>
        <taxon>Cactaceae</taxon>
        <taxon>Opuntioideae</taxon>
        <taxon>Opuntia</taxon>
    </lineage>
</organism>